<dbReference type="EMBL" id="OX596108">
    <property type="protein sequence ID" value="CAN0257875.1"/>
    <property type="molecule type" value="Genomic_DNA"/>
</dbReference>
<gene>
    <name evidence="1" type="ORF">MRATA1EN22A_LOCUS14469</name>
</gene>
<protein>
    <submittedName>
        <fullName evidence="1">Uncharacterized protein</fullName>
    </submittedName>
</protein>
<reference evidence="1" key="1">
    <citation type="submission" date="2023-05" db="EMBL/GenBank/DDBJ databases">
        <authorList>
            <consortium name="ELIXIR-Norway"/>
        </authorList>
    </citation>
    <scope>NUCLEOTIDE SEQUENCE</scope>
</reference>
<name>A0AC59Z631_RANTA</name>
<sequence length="187" mass="20534">MNGRGDSQERGDGGRDMVPLLLRHWFHPWVRKIPRGRNGNPLPHPCLENPMDRGAWRAAVPGVTESRMRLSHYAAVVGLPEQARPHPLTADRVGEGRLLPEAFHGCPEVPGNKAELPRRPQGPNLHRSRALPSHPSAWPPNSLSGFLAVSHQTPSSTCYRAFAQAVSPSCNTDESLSLQMTDQTLPS</sequence>
<evidence type="ECO:0000313" key="2">
    <source>
        <dbReference type="Proteomes" id="UP001162501"/>
    </source>
</evidence>
<dbReference type="Proteomes" id="UP001162501">
    <property type="component" value="Chromosome 24"/>
</dbReference>
<reference evidence="1" key="2">
    <citation type="submission" date="2025-03" db="EMBL/GenBank/DDBJ databases">
        <authorList>
            <consortium name="ELIXIR-Norway"/>
            <consortium name="Elixir Norway"/>
        </authorList>
    </citation>
    <scope>NUCLEOTIDE SEQUENCE</scope>
</reference>
<accession>A0AC59Z631</accession>
<evidence type="ECO:0000313" key="1">
    <source>
        <dbReference type="EMBL" id="CAN0257875.1"/>
    </source>
</evidence>
<proteinExistence type="predicted"/>
<organism evidence="1 2">
    <name type="scientific">Rangifer tarandus platyrhynchus</name>
    <name type="common">Svalbard reindeer</name>
    <dbReference type="NCBI Taxonomy" id="3082113"/>
    <lineage>
        <taxon>Eukaryota</taxon>
        <taxon>Metazoa</taxon>
        <taxon>Chordata</taxon>
        <taxon>Craniata</taxon>
        <taxon>Vertebrata</taxon>
        <taxon>Euteleostomi</taxon>
        <taxon>Mammalia</taxon>
        <taxon>Eutheria</taxon>
        <taxon>Laurasiatheria</taxon>
        <taxon>Artiodactyla</taxon>
        <taxon>Ruminantia</taxon>
        <taxon>Pecora</taxon>
        <taxon>Cervidae</taxon>
        <taxon>Odocoileinae</taxon>
        <taxon>Rangifer</taxon>
    </lineage>
</organism>